<dbReference type="AlphaFoldDB" id="A0A848LLA4"/>
<dbReference type="PANTHER" id="PTHR35802:SF1">
    <property type="entry name" value="PROTEASE SYNTHASE AND SPORULATION PROTEIN PAI 2"/>
    <property type="match status" value="1"/>
</dbReference>
<name>A0A848LLA4_9BACT</name>
<dbReference type="PIRSF" id="PIRSF010372">
    <property type="entry name" value="PaiB"/>
    <property type="match status" value="1"/>
</dbReference>
<dbReference type="InterPro" id="IPR007396">
    <property type="entry name" value="TR_PAI2-type"/>
</dbReference>
<dbReference type="InterPro" id="IPR012349">
    <property type="entry name" value="Split_barrel_FMN-bd"/>
</dbReference>
<organism evidence="1 2">
    <name type="scientific">Pyxidicoccus fallax</name>
    <dbReference type="NCBI Taxonomy" id="394095"/>
    <lineage>
        <taxon>Bacteria</taxon>
        <taxon>Pseudomonadati</taxon>
        <taxon>Myxococcota</taxon>
        <taxon>Myxococcia</taxon>
        <taxon>Myxococcales</taxon>
        <taxon>Cystobacterineae</taxon>
        <taxon>Myxococcaceae</taxon>
        <taxon>Pyxidicoccus</taxon>
    </lineage>
</organism>
<dbReference type="SUPFAM" id="SSF50475">
    <property type="entry name" value="FMN-binding split barrel"/>
    <property type="match status" value="1"/>
</dbReference>
<comment type="caution">
    <text evidence="1">The sequence shown here is derived from an EMBL/GenBank/DDBJ whole genome shotgun (WGS) entry which is preliminary data.</text>
</comment>
<reference evidence="1 2" key="1">
    <citation type="submission" date="2020-04" db="EMBL/GenBank/DDBJ databases">
        <title>Draft genome of Pyxidicoccus fallax type strain.</title>
        <authorList>
            <person name="Whitworth D.E."/>
        </authorList>
    </citation>
    <scope>NUCLEOTIDE SEQUENCE [LARGE SCALE GENOMIC DNA]</scope>
    <source>
        <strain evidence="1 2">DSM 14698</strain>
    </source>
</reference>
<keyword evidence="2" id="KW-1185">Reference proteome</keyword>
<gene>
    <name evidence="1" type="ORF">HG543_26885</name>
</gene>
<evidence type="ECO:0000313" key="1">
    <source>
        <dbReference type="EMBL" id="NMO18460.1"/>
    </source>
</evidence>
<dbReference type="PANTHER" id="PTHR35802">
    <property type="entry name" value="PROTEASE SYNTHASE AND SPORULATION PROTEIN PAI 2"/>
    <property type="match status" value="1"/>
</dbReference>
<protein>
    <submittedName>
        <fullName evidence="1">FMN-binding negative transcriptional regulator</fullName>
    </submittedName>
</protein>
<dbReference type="Pfam" id="PF04299">
    <property type="entry name" value="FMN_bind_2"/>
    <property type="match status" value="1"/>
</dbReference>
<dbReference type="Proteomes" id="UP000518300">
    <property type="component" value="Unassembled WGS sequence"/>
</dbReference>
<dbReference type="EMBL" id="JABBJJ010000138">
    <property type="protein sequence ID" value="NMO18460.1"/>
    <property type="molecule type" value="Genomic_DNA"/>
</dbReference>
<dbReference type="Gene3D" id="2.30.110.10">
    <property type="entry name" value="Electron Transport, Fmn-binding Protein, Chain A"/>
    <property type="match status" value="1"/>
</dbReference>
<proteinExistence type="predicted"/>
<accession>A0A848LLA4</accession>
<dbReference type="RefSeq" id="WP_169347728.1">
    <property type="nucleotide sequence ID" value="NZ_JABBJJ010000138.1"/>
</dbReference>
<evidence type="ECO:0000313" key="2">
    <source>
        <dbReference type="Proteomes" id="UP000518300"/>
    </source>
</evidence>
<sequence>MHIPGHFREKDEARLFALMEQYNFATLVTLQENGVPVASHLPFLVVRALDGSPRLLSHMSRANPQWQTFSRAGEALLIFQGPHAYVSSAWYSVPNVPTWNYAVVHAYGTPRVLEEPGEVLRSLRRLSVKHEEGNSPRWNPDEAGDVIQRLLPGIVAFEFQVSRLEGSFKLSQNRSEQDQQTIMERLDRSTHPGGPELVRFMKSLKPRE</sequence>